<reference evidence="6" key="1">
    <citation type="submission" date="2019-08" db="EMBL/GenBank/DDBJ databases">
        <authorList>
            <person name="Kucharzyk K."/>
            <person name="Murdoch R.W."/>
            <person name="Higgins S."/>
            <person name="Loffler F."/>
        </authorList>
    </citation>
    <scope>NUCLEOTIDE SEQUENCE</scope>
</reference>
<dbReference type="AlphaFoldDB" id="A0A645ILG2"/>
<accession>A0A645ILG2</accession>
<dbReference type="SUPFAM" id="SSF56935">
    <property type="entry name" value="Porins"/>
    <property type="match status" value="1"/>
</dbReference>
<dbReference type="InterPro" id="IPR039426">
    <property type="entry name" value="TonB-dep_rcpt-like"/>
</dbReference>
<protein>
    <submittedName>
        <fullName evidence="6">Ferric-pseudobactin 358 receptor</fullName>
    </submittedName>
</protein>
<dbReference type="PROSITE" id="PS52016">
    <property type="entry name" value="TONB_DEPENDENT_REC_3"/>
    <property type="match status" value="1"/>
</dbReference>
<keyword evidence="6" id="KW-0675">Receptor</keyword>
<comment type="subcellular location">
    <subcellularLocation>
        <location evidence="1">Cell outer membrane</location>
        <topology evidence="1">Multi-pass membrane protein</topology>
    </subcellularLocation>
</comment>
<dbReference type="InterPro" id="IPR036942">
    <property type="entry name" value="Beta-barrel_TonB_sf"/>
</dbReference>
<keyword evidence="3" id="KW-0812">Transmembrane</keyword>
<dbReference type="EMBL" id="VSSQ01110220">
    <property type="protein sequence ID" value="MPN48163.1"/>
    <property type="molecule type" value="Genomic_DNA"/>
</dbReference>
<proteinExistence type="predicted"/>
<organism evidence="6">
    <name type="scientific">bioreactor metagenome</name>
    <dbReference type="NCBI Taxonomy" id="1076179"/>
    <lineage>
        <taxon>unclassified sequences</taxon>
        <taxon>metagenomes</taxon>
        <taxon>ecological metagenomes</taxon>
    </lineage>
</organism>
<keyword evidence="4" id="KW-0472">Membrane</keyword>
<keyword evidence="2" id="KW-0813">Transport</keyword>
<dbReference type="GO" id="GO:0015344">
    <property type="term" value="F:siderophore uptake transmembrane transporter activity"/>
    <property type="evidence" value="ECO:0007669"/>
    <property type="project" value="TreeGrafter"/>
</dbReference>
<evidence type="ECO:0000256" key="1">
    <source>
        <dbReference type="ARBA" id="ARBA00004571"/>
    </source>
</evidence>
<dbReference type="PANTHER" id="PTHR32552">
    <property type="entry name" value="FERRICHROME IRON RECEPTOR-RELATED"/>
    <property type="match status" value="1"/>
</dbReference>
<evidence type="ECO:0000256" key="4">
    <source>
        <dbReference type="ARBA" id="ARBA00023136"/>
    </source>
</evidence>
<dbReference type="Gene3D" id="2.40.170.20">
    <property type="entry name" value="TonB-dependent receptor, beta-barrel domain"/>
    <property type="match status" value="1"/>
</dbReference>
<evidence type="ECO:0000313" key="6">
    <source>
        <dbReference type="EMBL" id="MPN48163.1"/>
    </source>
</evidence>
<sequence length="52" mass="5917">MARYQVDKHLSLSLNVNNLLDKKYFAGVSSLGGLYYTWGAPRSVNVGMRYDF</sequence>
<evidence type="ECO:0000256" key="2">
    <source>
        <dbReference type="ARBA" id="ARBA00022448"/>
    </source>
</evidence>
<dbReference type="InterPro" id="IPR010917">
    <property type="entry name" value="TonB_rcpt_CS"/>
</dbReference>
<name>A0A645ILG2_9ZZZZ</name>
<evidence type="ECO:0000256" key="5">
    <source>
        <dbReference type="ARBA" id="ARBA00023237"/>
    </source>
</evidence>
<keyword evidence="5" id="KW-0998">Cell outer membrane</keyword>
<dbReference type="PROSITE" id="PS01156">
    <property type="entry name" value="TONB_DEPENDENT_REC_2"/>
    <property type="match status" value="1"/>
</dbReference>
<evidence type="ECO:0000256" key="3">
    <source>
        <dbReference type="ARBA" id="ARBA00022692"/>
    </source>
</evidence>
<gene>
    <name evidence="6" type="primary">pupA_4</name>
    <name evidence="6" type="ORF">SDC9_195768</name>
</gene>
<dbReference type="GO" id="GO:0009279">
    <property type="term" value="C:cell outer membrane"/>
    <property type="evidence" value="ECO:0007669"/>
    <property type="project" value="UniProtKB-SubCell"/>
</dbReference>
<comment type="caution">
    <text evidence="6">The sequence shown here is derived from an EMBL/GenBank/DDBJ whole genome shotgun (WGS) entry which is preliminary data.</text>
</comment>
<dbReference type="PANTHER" id="PTHR32552:SF74">
    <property type="entry name" value="HYDROXAMATE SIDEROPHORE RECEPTOR FHUE"/>
    <property type="match status" value="1"/>
</dbReference>